<evidence type="ECO:0000313" key="3">
    <source>
        <dbReference type="Proteomes" id="UP000000763"/>
    </source>
</evidence>
<evidence type="ECO:0000256" key="1">
    <source>
        <dbReference type="SAM" id="MobiDB-lite"/>
    </source>
</evidence>
<name>Q10AK8_ORYSJ</name>
<dbReference type="AlphaFoldDB" id="Q10AK8"/>
<evidence type="ECO:0000313" key="2">
    <source>
        <dbReference type="EMBL" id="AAO37962.1"/>
    </source>
</evidence>
<protein>
    <submittedName>
        <fullName evidence="2">Uncharacterized protein</fullName>
    </submittedName>
</protein>
<dbReference type="Proteomes" id="UP000000763">
    <property type="component" value="Chromosome 3"/>
</dbReference>
<feature type="compositionally biased region" description="Basic and acidic residues" evidence="1">
    <location>
        <begin position="15"/>
        <end position="32"/>
    </location>
</feature>
<reference evidence="3" key="2">
    <citation type="journal article" date="2008" name="Nucleic Acids Res.">
        <title>The rice annotation project database (RAP-DB): 2008 update.</title>
        <authorList>
            <consortium name="The rice annotation project (RAP)"/>
        </authorList>
    </citation>
    <scope>GENOME REANNOTATION</scope>
    <source>
        <strain evidence="3">cv. Nipponbare</strain>
    </source>
</reference>
<gene>
    <name evidence="2" type="ORF">OSJNBb0096M04.65</name>
</gene>
<organism evidence="2 3">
    <name type="scientific">Oryza sativa subsp. japonica</name>
    <name type="common">Rice</name>
    <dbReference type="NCBI Taxonomy" id="39947"/>
    <lineage>
        <taxon>Eukaryota</taxon>
        <taxon>Viridiplantae</taxon>
        <taxon>Streptophyta</taxon>
        <taxon>Embryophyta</taxon>
        <taxon>Tracheophyta</taxon>
        <taxon>Spermatophyta</taxon>
        <taxon>Magnoliopsida</taxon>
        <taxon>Liliopsida</taxon>
        <taxon>Poales</taxon>
        <taxon>Poaceae</taxon>
        <taxon>BOP clade</taxon>
        <taxon>Oryzoideae</taxon>
        <taxon>Oryzeae</taxon>
        <taxon>Oryzinae</taxon>
        <taxon>Oryza</taxon>
        <taxon>Oryza sativa</taxon>
    </lineage>
</organism>
<accession>Q10AK8</accession>
<feature type="region of interest" description="Disordered" evidence="1">
    <location>
        <begin position="1"/>
        <end position="34"/>
    </location>
</feature>
<proteinExistence type="predicted"/>
<sequence length="225" mass="24124">MRASTLRAAAAGTEALREKGEGDGGGGGREKAAAAGGDWACGGGVRGWTGPNLRWIGPEMGLNEALQLLAEEWRTTAILPPPSSRALGGVAGTPPPPRLRLLLRRRFESMGHYHTRERSTSPIAPPWMVLAEAALRLWLAAEPRELRVELGLLYSRAIARRVEFDATVLDDAVPGIFLARVDCMAVAEVELVASPWSAPGLDAVVRGVTHRPACPSPREEQRGEE</sequence>
<reference evidence="3" key="1">
    <citation type="journal article" date="2005" name="Nature">
        <title>The map-based sequence of the rice genome.</title>
        <authorList>
            <consortium name="International rice genome sequencing project (IRGSP)"/>
            <person name="Matsumoto T."/>
            <person name="Wu J."/>
            <person name="Kanamori H."/>
            <person name="Katayose Y."/>
            <person name="Fujisawa M."/>
            <person name="Namiki N."/>
            <person name="Mizuno H."/>
            <person name="Yamamoto K."/>
            <person name="Antonio B.A."/>
            <person name="Baba T."/>
            <person name="Sakata K."/>
            <person name="Nagamura Y."/>
            <person name="Aoki H."/>
            <person name="Arikawa K."/>
            <person name="Arita K."/>
            <person name="Bito T."/>
            <person name="Chiden Y."/>
            <person name="Fujitsuka N."/>
            <person name="Fukunaka R."/>
            <person name="Hamada M."/>
            <person name="Harada C."/>
            <person name="Hayashi A."/>
            <person name="Hijishita S."/>
            <person name="Honda M."/>
            <person name="Hosokawa S."/>
            <person name="Ichikawa Y."/>
            <person name="Idonuma A."/>
            <person name="Iijima M."/>
            <person name="Ikeda M."/>
            <person name="Ikeno M."/>
            <person name="Ito K."/>
            <person name="Ito S."/>
            <person name="Ito T."/>
            <person name="Ito Y."/>
            <person name="Ito Y."/>
            <person name="Iwabuchi A."/>
            <person name="Kamiya K."/>
            <person name="Karasawa W."/>
            <person name="Kurita K."/>
            <person name="Katagiri S."/>
            <person name="Kikuta A."/>
            <person name="Kobayashi H."/>
            <person name="Kobayashi N."/>
            <person name="Machita K."/>
            <person name="Maehara T."/>
            <person name="Masukawa M."/>
            <person name="Mizubayashi T."/>
            <person name="Mukai Y."/>
            <person name="Nagasaki H."/>
            <person name="Nagata Y."/>
            <person name="Naito S."/>
            <person name="Nakashima M."/>
            <person name="Nakama Y."/>
            <person name="Nakamichi Y."/>
            <person name="Nakamura M."/>
            <person name="Meguro A."/>
            <person name="Negishi M."/>
            <person name="Ohta I."/>
            <person name="Ohta T."/>
            <person name="Okamoto M."/>
            <person name="Ono N."/>
            <person name="Saji S."/>
            <person name="Sakaguchi M."/>
            <person name="Sakai K."/>
            <person name="Shibata M."/>
            <person name="Shimokawa T."/>
            <person name="Song J."/>
            <person name="Takazaki Y."/>
            <person name="Terasawa K."/>
            <person name="Tsugane M."/>
            <person name="Tsuji K."/>
            <person name="Ueda S."/>
            <person name="Waki K."/>
            <person name="Yamagata H."/>
            <person name="Yamamoto M."/>
            <person name="Yamamoto S."/>
            <person name="Yamane H."/>
            <person name="Yoshiki S."/>
            <person name="Yoshihara R."/>
            <person name="Yukawa K."/>
            <person name="Zhong H."/>
            <person name="Yano M."/>
            <person name="Yuan Q."/>
            <person name="Ouyang S."/>
            <person name="Liu J."/>
            <person name="Jones K.M."/>
            <person name="Gansberger K."/>
            <person name="Moffat K."/>
            <person name="Hill J."/>
            <person name="Bera J."/>
            <person name="Fadrosh D."/>
            <person name="Jin S."/>
            <person name="Johri S."/>
            <person name="Kim M."/>
            <person name="Overton L."/>
            <person name="Reardon M."/>
            <person name="Tsitrin T."/>
            <person name="Vuong H."/>
            <person name="Weaver B."/>
            <person name="Ciecko A."/>
            <person name="Tallon L."/>
            <person name="Jackson J."/>
            <person name="Pai G."/>
            <person name="Aken S.V."/>
            <person name="Utterback T."/>
            <person name="Reidmuller S."/>
            <person name="Feldblyum T."/>
            <person name="Hsiao J."/>
            <person name="Zismann V."/>
            <person name="Iobst S."/>
            <person name="de Vazeille A.R."/>
            <person name="Buell C.R."/>
            <person name="Ying K."/>
            <person name="Li Y."/>
            <person name="Lu T."/>
            <person name="Huang Y."/>
            <person name="Zhao Q."/>
            <person name="Feng Q."/>
            <person name="Zhang L."/>
            <person name="Zhu J."/>
            <person name="Weng Q."/>
            <person name="Mu J."/>
            <person name="Lu Y."/>
            <person name="Fan D."/>
            <person name="Liu Y."/>
            <person name="Guan J."/>
            <person name="Zhang Y."/>
            <person name="Yu S."/>
            <person name="Liu X."/>
            <person name="Zhang Y."/>
            <person name="Hong G."/>
            <person name="Han B."/>
            <person name="Choisne N."/>
            <person name="Demange N."/>
            <person name="Orjeda G."/>
            <person name="Samain S."/>
            <person name="Cattolico L."/>
            <person name="Pelletier E."/>
            <person name="Couloux A."/>
            <person name="Segurens B."/>
            <person name="Wincker P."/>
            <person name="D'Hont A."/>
            <person name="Scarpelli C."/>
            <person name="Weissenbach J."/>
            <person name="Salanoubat M."/>
            <person name="Quetier F."/>
            <person name="Yu Y."/>
            <person name="Kim H.R."/>
            <person name="Rambo T."/>
            <person name="Currie J."/>
            <person name="Collura K."/>
            <person name="Luo M."/>
            <person name="Yang T."/>
            <person name="Ammiraju J.S.S."/>
            <person name="Engler F."/>
            <person name="Soderlund C."/>
            <person name="Wing R.A."/>
            <person name="Palmer L.E."/>
            <person name="de la Bastide M."/>
            <person name="Spiegel L."/>
            <person name="Nascimento L."/>
            <person name="Zutavern T."/>
            <person name="O'Shaughnessy A."/>
            <person name="Dike S."/>
            <person name="Dedhia N."/>
            <person name="Preston R."/>
            <person name="Balija V."/>
            <person name="McCombie W.R."/>
            <person name="Chow T."/>
            <person name="Chen H."/>
            <person name="Chung M."/>
            <person name="Chen C."/>
            <person name="Shaw J."/>
            <person name="Wu H."/>
            <person name="Hsiao K."/>
            <person name="Chao Y."/>
            <person name="Chu M."/>
            <person name="Cheng C."/>
            <person name="Hour A."/>
            <person name="Lee P."/>
            <person name="Lin S."/>
            <person name="Lin Y."/>
            <person name="Liou J."/>
            <person name="Liu S."/>
            <person name="Hsing Y."/>
            <person name="Raghuvanshi S."/>
            <person name="Mohanty A."/>
            <person name="Bharti A.K."/>
            <person name="Gaur A."/>
            <person name="Gupta V."/>
            <person name="Kumar D."/>
            <person name="Ravi V."/>
            <person name="Vij S."/>
            <person name="Kapur A."/>
            <person name="Khurana P."/>
            <person name="Khurana P."/>
            <person name="Khurana J.P."/>
            <person name="Tyagi A.K."/>
            <person name="Gaikwad K."/>
            <person name="Singh A."/>
            <person name="Dalal V."/>
            <person name="Srivastava S."/>
            <person name="Dixit A."/>
            <person name="Pal A.K."/>
            <person name="Ghazi I.A."/>
            <person name="Yadav M."/>
            <person name="Pandit A."/>
            <person name="Bhargava A."/>
            <person name="Sureshbabu K."/>
            <person name="Batra K."/>
            <person name="Sharma T.R."/>
            <person name="Mohapatra T."/>
            <person name="Singh N.K."/>
            <person name="Messing J."/>
            <person name="Nelson A.B."/>
            <person name="Fuks G."/>
            <person name="Kavchok S."/>
            <person name="Keizer G."/>
            <person name="Linton E."/>
            <person name="Llaca V."/>
            <person name="Song R."/>
            <person name="Tanyolac B."/>
            <person name="Young S."/>
            <person name="Ho-Il K."/>
            <person name="Hahn J.H."/>
            <person name="Sangsakoo G."/>
            <person name="Vanavichit A."/>
            <person name="de Mattos Luiz.A.T."/>
            <person name="Zimmer P.D."/>
            <person name="Malone G."/>
            <person name="Dellagostin O."/>
            <person name="de Oliveira A.C."/>
            <person name="Bevan M."/>
            <person name="Bancroft I."/>
            <person name="Minx P."/>
            <person name="Cordum H."/>
            <person name="Wilson R."/>
            <person name="Cheng Z."/>
            <person name="Jin W."/>
            <person name="Jiang J."/>
            <person name="Leong S.A."/>
            <person name="Iwama H."/>
            <person name="Gojobori T."/>
            <person name="Itoh T."/>
            <person name="Niimura Y."/>
            <person name="Fujii Y."/>
            <person name="Habara T."/>
            <person name="Sakai H."/>
            <person name="Sato Y."/>
            <person name="Wilson G."/>
            <person name="Kumar K."/>
            <person name="McCouch S."/>
            <person name="Juretic N."/>
            <person name="Hoen D."/>
            <person name="Wright S."/>
            <person name="Bruskiewich R."/>
            <person name="Bureau T."/>
            <person name="Miyao A."/>
            <person name="Hirochika H."/>
            <person name="Nishikawa T."/>
            <person name="Kadowaki K."/>
            <person name="Sugiura M."/>
            <person name="Burr B."/>
            <person name="Sasaki T."/>
        </authorList>
    </citation>
    <scope>NUCLEOTIDE SEQUENCE [LARGE SCALE GENOMIC DNA]</scope>
    <source>
        <strain evidence="3">cv. Nipponbare</strain>
    </source>
</reference>
<dbReference type="EMBL" id="AC092559">
    <property type="protein sequence ID" value="AAO37962.1"/>
    <property type="molecule type" value="Genomic_DNA"/>
</dbReference>